<dbReference type="EMBL" id="JACCHU010000001">
    <property type="protein sequence ID" value="NYT52479.1"/>
    <property type="molecule type" value="Genomic_DNA"/>
</dbReference>
<accession>A0A853G868</accession>
<dbReference type="InterPro" id="IPR003787">
    <property type="entry name" value="Sulphur_relay_DsrE/F-like"/>
</dbReference>
<dbReference type="Pfam" id="PF02635">
    <property type="entry name" value="DsrE"/>
    <property type="match status" value="1"/>
</dbReference>
<evidence type="ECO:0000313" key="3">
    <source>
        <dbReference type="Proteomes" id="UP000525329"/>
    </source>
</evidence>
<dbReference type="PANTHER" id="PTHR37691">
    <property type="entry name" value="BLR3518 PROTEIN"/>
    <property type="match status" value="1"/>
</dbReference>
<comment type="caution">
    <text evidence="2">The sequence shown here is derived from an EMBL/GenBank/DDBJ whole genome shotgun (WGS) entry which is preliminary data.</text>
</comment>
<keyword evidence="1" id="KW-0732">Signal</keyword>
<reference evidence="2 3" key="1">
    <citation type="submission" date="2020-05" db="EMBL/GenBank/DDBJ databases">
        <title>Horizontal transmission and recombination maintain forever young bacterial symbiont genomes.</title>
        <authorList>
            <person name="Russell S.L."/>
            <person name="Pepper-Tunick E."/>
            <person name="Svedberg J."/>
            <person name="Byrne A."/>
            <person name="Ruelas Castillo J."/>
            <person name="Vollmers C."/>
            <person name="Beinart R.A."/>
            <person name="Corbett-Detig R."/>
        </authorList>
    </citation>
    <scope>NUCLEOTIDE SEQUENCE [LARGE SCALE GENOMIC DNA]</scope>
    <source>
        <strain evidence="2">Monterey_2004</strain>
    </source>
</reference>
<dbReference type="Proteomes" id="UP000525329">
    <property type="component" value="Unassembled WGS sequence"/>
</dbReference>
<feature type="signal peptide" evidence="1">
    <location>
        <begin position="1"/>
        <end position="20"/>
    </location>
</feature>
<name>A0A853G868_9GAMM</name>
<dbReference type="SUPFAM" id="SSF75169">
    <property type="entry name" value="DsrEFH-like"/>
    <property type="match status" value="1"/>
</dbReference>
<dbReference type="PANTHER" id="PTHR37691:SF1">
    <property type="entry name" value="BLR3518 PROTEIN"/>
    <property type="match status" value="1"/>
</dbReference>
<dbReference type="AlphaFoldDB" id="A0A853G868"/>
<protein>
    <submittedName>
        <fullName evidence="2">DsrE family protein</fullName>
    </submittedName>
</protein>
<gene>
    <name evidence="2" type="ORF">H0A74_02755</name>
</gene>
<evidence type="ECO:0000313" key="2">
    <source>
        <dbReference type="EMBL" id="NYT52479.1"/>
    </source>
</evidence>
<feature type="chain" id="PRO_5032563310" evidence="1">
    <location>
        <begin position="21"/>
        <end position="137"/>
    </location>
</feature>
<proteinExistence type="predicted"/>
<sequence>MKKILFSITTLILLTLNVQAVNQKYVIQISTDDTRTQNIVLNNAVNLQKYYGIDNVDIEIVAYGPGLSILTQSNENSDRVESMIMNNITFNACHNTMKAIKRKKGKFPTLVEGVNIVTSGVVRIGNLQQQGYSYIRP</sequence>
<organism evidence="2 3">
    <name type="scientific">Candidatus Vesicomyosocius endoextente</name>
    <dbReference type="NCBI Taxonomy" id="2738853"/>
    <lineage>
        <taxon>Bacteria</taxon>
        <taxon>Pseudomonadati</taxon>
        <taxon>Pseudomonadota</taxon>
        <taxon>Gammaproteobacteria</taxon>
        <taxon>Candidatus Pseudothioglobaceae</taxon>
        <taxon>Candidatus Vesicomyidisocius</taxon>
    </lineage>
</organism>
<dbReference type="Gene3D" id="3.40.1260.10">
    <property type="entry name" value="DsrEFH-like"/>
    <property type="match status" value="1"/>
</dbReference>
<dbReference type="InterPro" id="IPR027396">
    <property type="entry name" value="DsrEFH-like"/>
</dbReference>
<evidence type="ECO:0000256" key="1">
    <source>
        <dbReference type="SAM" id="SignalP"/>
    </source>
</evidence>